<keyword evidence="3" id="KW-0808">Transferase</keyword>
<keyword evidence="1" id="KW-0663">Pyridoxal phosphate</keyword>
<accession>A0AA41ZBR9</accession>
<dbReference type="PANTHER" id="PTHR43586:SF15">
    <property type="entry name" value="BLR3095 PROTEIN"/>
    <property type="match status" value="1"/>
</dbReference>
<dbReference type="InterPro" id="IPR015424">
    <property type="entry name" value="PyrdxlP-dep_Trfase"/>
</dbReference>
<dbReference type="RefSeq" id="WP_282589348.1">
    <property type="nucleotide sequence ID" value="NZ_JAMOIM010000079.1"/>
</dbReference>
<evidence type="ECO:0000313" key="4">
    <source>
        <dbReference type="Proteomes" id="UP001165667"/>
    </source>
</evidence>
<name>A0AA41ZBR9_9HYPH</name>
<reference evidence="3" key="1">
    <citation type="submission" date="2022-05" db="EMBL/GenBank/DDBJ databases">
        <authorList>
            <person name="Pankratov T."/>
        </authorList>
    </citation>
    <scope>NUCLEOTIDE SEQUENCE</scope>
    <source>
        <strain evidence="3">BP6-180914</strain>
    </source>
</reference>
<dbReference type="EMBL" id="JAMOIM010000079">
    <property type="protein sequence ID" value="MCW6512972.1"/>
    <property type="molecule type" value="Genomic_DNA"/>
</dbReference>
<dbReference type="InterPro" id="IPR015422">
    <property type="entry name" value="PyrdxlP-dep_Trfase_small"/>
</dbReference>
<dbReference type="AlphaFoldDB" id="A0AA41ZBR9"/>
<keyword evidence="4" id="KW-1185">Reference proteome</keyword>
<comment type="caution">
    <text evidence="3">The sequence shown here is derived from an EMBL/GenBank/DDBJ whole genome shotgun (WGS) entry which is preliminary data.</text>
</comment>
<dbReference type="Gene3D" id="3.90.1150.10">
    <property type="entry name" value="Aspartate Aminotransferase, domain 1"/>
    <property type="match status" value="1"/>
</dbReference>
<dbReference type="Gene3D" id="3.40.640.10">
    <property type="entry name" value="Type I PLP-dependent aspartate aminotransferase-like (Major domain)"/>
    <property type="match status" value="1"/>
</dbReference>
<protein>
    <submittedName>
        <fullName evidence="3">Aminotransferase class V-fold PLP-dependent enzyme</fullName>
    </submittedName>
</protein>
<evidence type="ECO:0000256" key="1">
    <source>
        <dbReference type="ARBA" id="ARBA00022898"/>
    </source>
</evidence>
<gene>
    <name evidence="3" type="ORF">M8523_34465</name>
</gene>
<dbReference type="Pfam" id="PF00266">
    <property type="entry name" value="Aminotran_5"/>
    <property type="match status" value="1"/>
</dbReference>
<dbReference type="InterPro" id="IPR015421">
    <property type="entry name" value="PyrdxlP-dep_Trfase_major"/>
</dbReference>
<dbReference type="InterPro" id="IPR000192">
    <property type="entry name" value="Aminotrans_V_dom"/>
</dbReference>
<organism evidence="3 4">
    <name type="scientific">Lichenifustis flavocetrariae</name>
    <dbReference type="NCBI Taxonomy" id="2949735"/>
    <lineage>
        <taxon>Bacteria</taxon>
        <taxon>Pseudomonadati</taxon>
        <taxon>Pseudomonadota</taxon>
        <taxon>Alphaproteobacteria</taxon>
        <taxon>Hyphomicrobiales</taxon>
        <taxon>Lichenihabitantaceae</taxon>
        <taxon>Lichenifustis</taxon>
    </lineage>
</organism>
<keyword evidence="3" id="KW-0032">Aminotransferase</keyword>
<feature type="domain" description="Aminotransferase class V" evidence="2">
    <location>
        <begin position="17"/>
        <end position="364"/>
    </location>
</feature>
<dbReference type="PANTHER" id="PTHR43586">
    <property type="entry name" value="CYSTEINE DESULFURASE"/>
    <property type="match status" value="1"/>
</dbReference>
<dbReference type="SUPFAM" id="SSF53383">
    <property type="entry name" value="PLP-dependent transferases"/>
    <property type="match status" value="1"/>
</dbReference>
<dbReference type="Proteomes" id="UP001165667">
    <property type="component" value="Unassembled WGS sequence"/>
</dbReference>
<proteinExistence type="predicted"/>
<evidence type="ECO:0000313" key="3">
    <source>
        <dbReference type="EMBL" id="MCW6512972.1"/>
    </source>
</evidence>
<dbReference type="GO" id="GO:0008483">
    <property type="term" value="F:transaminase activity"/>
    <property type="evidence" value="ECO:0007669"/>
    <property type="project" value="UniProtKB-KW"/>
</dbReference>
<evidence type="ECO:0000259" key="2">
    <source>
        <dbReference type="Pfam" id="PF00266"/>
    </source>
</evidence>
<sequence>MSLPETASLFADLGSSIYMNTAATGVGPKPAVDALQAAAAAWAAGRFDYMEAERAGERARQLFAEMINVSADCVALIPTASAVADQVAAHLRTSTCGGNILVGHQEYTSALFPWLQLKSAGFEIRLLPFERGGVTVDQFAAAADANTRLIAVSGVQSATGYRVDVAALREIANRSGALLYVDGAQMVGALRIDAAGLGIDTLAVPSHKFLLGTRGMGYGYFAPHLRDAMMPVAPGWKAAAEPFASFYGPEMALSPTASRFDQSLAWFNALGEVESLRCHHAIGLERIGRHNADLASQMRRCLHEAGIDFLDHGPAHGSTIFSLQPQRSDAAAQLAEAGVVASVRNGRVRLSLHFYNTSEQVDQVVSLLSG</sequence>